<evidence type="ECO:0000313" key="2">
    <source>
        <dbReference type="EMBL" id="KAK7069658.1"/>
    </source>
</evidence>
<feature type="region of interest" description="Disordered" evidence="1">
    <location>
        <begin position="1"/>
        <end position="53"/>
    </location>
</feature>
<name>A0AAN8WVR5_HALRR</name>
<proteinExistence type="predicted"/>
<dbReference type="Proteomes" id="UP001381693">
    <property type="component" value="Unassembled WGS sequence"/>
</dbReference>
<dbReference type="AlphaFoldDB" id="A0AAN8WVR5"/>
<feature type="compositionally biased region" description="Acidic residues" evidence="1">
    <location>
        <begin position="22"/>
        <end position="34"/>
    </location>
</feature>
<feature type="compositionally biased region" description="Acidic residues" evidence="1">
    <location>
        <begin position="42"/>
        <end position="53"/>
    </location>
</feature>
<comment type="caution">
    <text evidence="2">The sequence shown here is derived from an EMBL/GenBank/DDBJ whole genome shotgun (WGS) entry which is preliminary data.</text>
</comment>
<evidence type="ECO:0000256" key="1">
    <source>
        <dbReference type="SAM" id="MobiDB-lite"/>
    </source>
</evidence>
<sequence length="136" mass="15444">MSAASVVTNWFRGKREEMRESEGEEMTHEEEEEEIVIKRDEKEEEEEQEEDLLDEVEEAKENCIIKKNEDINSVSLSCHQHNGGGSVWAKTAGTRAAVVGRLKTRLFETRLAAHVKQAHVAITDSLKQAGWAVEHK</sequence>
<dbReference type="EMBL" id="JAXCGZ010015987">
    <property type="protein sequence ID" value="KAK7069658.1"/>
    <property type="molecule type" value="Genomic_DNA"/>
</dbReference>
<keyword evidence="3" id="KW-1185">Reference proteome</keyword>
<reference evidence="2 3" key="1">
    <citation type="submission" date="2023-11" db="EMBL/GenBank/DDBJ databases">
        <title>Halocaridina rubra genome assembly.</title>
        <authorList>
            <person name="Smith C."/>
        </authorList>
    </citation>
    <scope>NUCLEOTIDE SEQUENCE [LARGE SCALE GENOMIC DNA]</scope>
    <source>
        <strain evidence="2">EP-1</strain>
        <tissue evidence="2">Whole</tissue>
    </source>
</reference>
<evidence type="ECO:0000313" key="3">
    <source>
        <dbReference type="Proteomes" id="UP001381693"/>
    </source>
</evidence>
<protein>
    <submittedName>
        <fullName evidence="2">Uncharacterized protein</fullName>
    </submittedName>
</protein>
<accession>A0AAN8WVR5</accession>
<feature type="non-terminal residue" evidence="2">
    <location>
        <position position="136"/>
    </location>
</feature>
<organism evidence="2 3">
    <name type="scientific">Halocaridina rubra</name>
    <name type="common">Hawaiian red shrimp</name>
    <dbReference type="NCBI Taxonomy" id="373956"/>
    <lineage>
        <taxon>Eukaryota</taxon>
        <taxon>Metazoa</taxon>
        <taxon>Ecdysozoa</taxon>
        <taxon>Arthropoda</taxon>
        <taxon>Crustacea</taxon>
        <taxon>Multicrustacea</taxon>
        <taxon>Malacostraca</taxon>
        <taxon>Eumalacostraca</taxon>
        <taxon>Eucarida</taxon>
        <taxon>Decapoda</taxon>
        <taxon>Pleocyemata</taxon>
        <taxon>Caridea</taxon>
        <taxon>Atyoidea</taxon>
        <taxon>Atyidae</taxon>
        <taxon>Halocaridina</taxon>
    </lineage>
</organism>
<gene>
    <name evidence="2" type="ORF">SK128_027079</name>
</gene>